<feature type="transmembrane region" description="Helical" evidence="1">
    <location>
        <begin position="79"/>
        <end position="98"/>
    </location>
</feature>
<keyword evidence="1" id="KW-1133">Transmembrane helix</keyword>
<dbReference type="EMBL" id="BAABDK010000016">
    <property type="protein sequence ID" value="GAA4035128.1"/>
    <property type="molecule type" value="Genomic_DNA"/>
</dbReference>
<keyword evidence="3" id="KW-1185">Reference proteome</keyword>
<keyword evidence="1" id="KW-0472">Membrane</keyword>
<keyword evidence="1" id="KW-0812">Transmembrane</keyword>
<feature type="transmembrane region" description="Helical" evidence="1">
    <location>
        <begin position="20"/>
        <end position="35"/>
    </location>
</feature>
<dbReference type="RefSeq" id="WP_345053532.1">
    <property type="nucleotide sequence ID" value="NZ_BAABDK010000016.1"/>
</dbReference>
<reference evidence="3" key="1">
    <citation type="journal article" date="2019" name="Int. J. Syst. Evol. Microbiol.">
        <title>The Global Catalogue of Microorganisms (GCM) 10K type strain sequencing project: providing services to taxonomists for standard genome sequencing and annotation.</title>
        <authorList>
            <consortium name="The Broad Institute Genomics Platform"/>
            <consortium name="The Broad Institute Genome Sequencing Center for Infectious Disease"/>
            <person name="Wu L."/>
            <person name="Ma J."/>
        </authorList>
    </citation>
    <scope>NUCLEOTIDE SEQUENCE [LARGE SCALE GENOMIC DNA]</scope>
    <source>
        <strain evidence="3">JCM 17225</strain>
    </source>
</reference>
<proteinExistence type="predicted"/>
<evidence type="ECO:0000256" key="1">
    <source>
        <dbReference type="SAM" id="Phobius"/>
    </source>
</evidence>
<accession>A0ABP7U2X8</accession>
<protein>
    <submittedName>
        <fullName evidence="2">Uncharacterized protein</fullName>
    </submittedName>
</protein>
<organism evidence="2 3">
    <name type="scientific">Hymenobacter glaciei</name>
    <dbReference type="NCBI Taxonomy" id="877209"/>
    <lineage>
        <taxon>Bacteria</taxon>
        <taxon>Pseudomonadati</taxon>
        <taxon>Bacteroidota</taxon>
        <taxon>Cytophagia</taxon>
        <taxon>Cytophagales</taxon>
        <taxon>Hymenobacteraceae</taxon>
        <taxon>Hymenobacter</taxon>
    </lineage>
</organism>
<evidence type="ECO:0000313" key="3">
    <source>
        <dbReference type="Proteomes" id="UP001501469"/>
    </source>
</evidence>
<dbReference type="Proteomes" id="UP001501469">
    <property type="component" value="Unassembled WGS sequence"/>
</dbReference>
<evidence type="ECO:0000313" key="2">
    <source>
        <dbReference type="EMBL" id="GAA4035128.1"/>
    </source>
</evidence>
<comment type="caution">
    <text evidence="2">The sequence shown here is derived from an EMBL/GenBank/DDBJ whole genome shotgun (WGS) entry which is preliminary data.</text>
</comment>
<gene>
    <name evidence="2" type="ORF">GCM10022409_19650</name>
</gene>
<name>A0ABP7U2X8_9BACT</name>
<feature type="transmembrane region" description="Helical" evidence="1">
    <location>
        <begin position="47"/>
        <end position="67"/>
    </location>
</feature>
<sequence length="106" mass="11501">MHPKTQPNPKSKAGVLRLNRIVWGLMAVGFIYSVLNKNGSSRGIEGVMLLVIAGAIGAGANAVFSLWKLSQGNRYQAVMYFLAMVLLAAVTAWLWPLLNDMRKIGG</sequence>